<dbReference type="AlphaFoldDB" id="A0A3Q7GJC7"/>
<dbReference type="InParanoid" id="A0A3Q7GJC7"/>
<reference evidence="1" key="1">
    <citation type="journal article" date="2012" name="Nature">
        <title>The tomato genome sequence provides insights into fleshy fruit evolution.</title>
        <authorList>
            <consortium name="Tomato Genome Consortium"/>
        </authorList>
    </citation>
    <scope>NUCLEOTIDE SEQUENCE [LARGE SCALE GENOMIC DNA]</scope>
    <source>
        <strain evidence="1">cv. Heinz 1706</strain>
    </source>
</reference>
<organism evidence="1">
    <name type="scientific">Solanum lycopersicum</name>
    <name type="common">Tomato</name>
    <name type="synonym">Lycopersicon esculentum</name>
    <dbReference type="NCBI Taxonomy" id="4081"/>
    <lineage>
        <taxon>Eukaryota</taxon>
        <taxon>Viridiplantae</taxon>
        <taxon>Streptophyta</taxon>
        <taxon>Embryophyta</taxon>
        <taxon>Tracheophyta</taxon>
        <taxon>Spermatophyta</taxon>
        <taxon>Magnoliopsida</taxon>
        <taxon>eudicotyledons</taxon>
        <taxon>Gunneridae</taxon>
        <taxon>Pentapetalae</taxon>
        <taxon>asterids</taxon>
        <taxon>lamiids</taxon>
        <taxon>Solanales</taxon>
        <taxon>Solanaceae</taxon>
        <taxon>Solanoideae</taxon>
        <taxon>Solaneae</taxon>
        <taxon>Solanum</taxon>
        <taxon>Solanum subgen. Lycopersicon</taxon>
    </lineage>
</organism>
<name>A0A3Q7GJC7_SOLLC</name>
<sequence>MSSIYSQQDFPVRRHEKRVSYFNLFQLLSNLRIGESLLDLIHCITRRDR</sequence>
<accession>A0A3Q7GJC7</accession>
<protein>
    <submittedName>
        <fullName evidence="1">Uncharacterized protein</fullName>
    </submittedName>
</protein>
<evidence type="ECO:0000313" key="1">
    <source>
        <dbReference type="EnsemblPlants" id="Solyc05g041990.1.1.1"/>
    </source>
</evidence>
<dbReference type="Gramene" id="Solyc05g041990.1.1">
    <property type="protein sequence ID" value="Solyc05g041990.1.1.1"/>
    <property type="gene ID" value="Solyc05g041990.1"/>
</dbReference>
<proteinExistence type="predicted"/>
<keyword evidence="2" id="KW-1185">Reference proteome</keyword>
<dbReference type="Proteomes" id="UP000004994">
    <property type="component" value="Chromosome 5"/>
</dbReference>
<dbReference type="PaxDb" id="4081-Solyc05g041990.1.1"/>
<reference evidence="1" key="2">
    <citation type="submission" date="2019-01" db="UniProtKB">
        <authorList>
            <consortium name="EnsemblPlants"/>
        </authorList>
    </citation>
    <scope>IDENTIFICATION</scope>
    <source>
        <strain evidence="1">cv. Heinz 1706</strain>
    </source>
</reference>
<dbReference type="EnsemblPlants" id="Solyc05g041990.1.1">
    <property type="protein sequence ID" value="Solyc05g041990.1.1.1"/>
    <property type="gene ID" value="Solyc05g041990.1"/>
</dbReference>
<evidence type="ECO:0000313" key="2">
    <source>
        <dbReference type="Proteomes" id="UP000004994"/>
    </source>
</evidence>